<dbReference type="InterPro" id="IPR001041">
    <property type="entry name" value="2Fe-2S_ferredoxin-type"/>
</dbReference>
<dbReference type="PRINTS" id="PR00355">
    <property type="entry name" value="ADRENODOXIN"/>
</dbReference>
<dbReference type="PANTHER" id="PTHR23426:SF65">
    <property type="entry name" value="FERREDOXIN-2, MITOCHONDRIAL"/>
    <property type="match status" value="1"/>
</dbReference>
<keyword evidence="3" id="KW-0479">Metal-binding</keyword>
<evidence type="ECO:0000256" key="5">
    <source>
        <dbReference type="ARBA" id="ARBA00023014"/>
    </source>
</evidence>
<dbReference type="InterPro" id="IPR012675">
    <property type="entry name" value="Beta-grasp_dom_sf"/>
</dbReference>
<accession>A0A520RYG3</accession>
<comment type="cofactor">
    <cofactor evidence="6">
        <name>[2Fe-2S] cluster</name>
        <dbReference type="ChEBI" id="CHEBI:190135"/>
    </cofactor>
</comment>
<dbReference type="GO" id="GO:0051537">
    <property type="term" value="F:2 iron, 2 sulfur cluster binding"/>
    <property type="evidence" value="ECO:0007669"/>
    <property type="project" value="UniProtKB-KW"/>
</dbReference>
<comment type="similarity">
    <text evidence="1">Belongs to the adrenodoxin/putidaredoxin family.</text>
</comment>
<dbReference type="GO" id="GO:0140647">
    <property type="term" value="P:P450-containing electron transport chain"/>
    <property type="evidence" value="ECO:0007669"/>
    <property type="project" value="InterPro"/>
</dbReference>
<evidence type="ECO:0000259" key="7">
    <source>
        <dbReference type="PROSITE" id="PS51085"/>
    </source>
</evidence>
<protein>
    <submittedName>
        <fullName evidence="8">2Fe-2S iron-sulfur cluster binding domain-containing protein</fullName>
    </submittedName>
</protein>
<evidence type="ECO:0000256" key="3">
    <source>
        <dbReference type="ARBA" id="ARBA00022723"/>
    </source>
</evidence>
<evidence type="ECO:0000256" key="4">
    <source>
        <dbReference type="ARBA" id="ARBA00023004"/>
    </source>
</evidence>
<dbReference type="GO" id="GO:0005829">
    <property type="term" value="C:cytosol"/>
    <property type="evidence" value="ECO:0007669"/>
    <property type="project" value="TreeGrafter"/>
</dbReference>
<keyword evidence="5" id="KW-0411">Iron-sulfur</keyword>
<organism evidence="8 9">
    <name type="scientific">OM182 bacterium</name>
    <dbReference type="NCBI Taxonomy" id="2510334"/>
    <lineage>
        <taxon>Bacteria</taxon>
        <taxon>Pseudomonadati</taxon>
        <taxon>Pseudomonadota</taxon>
        <taxon>Gammaproteobacteria</taxon>
        <taxon>OMG group</taxon>
        <taxon>OM182 clade</taxon>
    </lineage>
</organism>
<dbReference type="GO" id="GO:0009055">
    <property type="term" value="F:electron transfer activity"/>
    <property type="evidence" value="ECO:0007669"/>
    <property type="project" value="TreeGrafter"/>
</dbReference>
<evidence type="ECO:0000256" key="1">
    <source>
        <dbReference type="ARBA" id="ARBA00010914"/>
    </source>
</evidence>
<dbReference type="CDD" id="cd00207">
    <property type="entry name" value="fer2"/>
    <property type="match status" value="1"/>
</dbReference>
<comment type="caution">
    <text evidence="8">The sequence shown here is derived from an EMBL/GenBank/DDBJ whole genome shotgun (WGS) entry which is preliminary data.</text>
</comment>
<dbReference type="AlphaFoldDB" id="A0A520RYG3"/>
<dbReference type="Pfam" id="PF00111">
    <property type="entry name" value="Fer2"/>
    <property type="match status" value="1"/>
</dbReference>
<dbReference type="SUPFAM" id="SSF54292">
    <property type="entry name" value="2Fe-2S ferredoxin-like"/>
    <property type="match status" value="1"/>
</dbReference>
<dbReference type="InterPro" id="IPR001055">
    <property type="entry name" value="Adrenodoxin-like"/>
</dbReference>
<sequence>MPKIKFIEHNGIEHIIDAINGDSIMQSAINNLVPGIDADCGGECSCATCHVIVDSIWIDKVGIPSNTEDSMLALNPDREPNSRLSCQIEISDKLDGVVVNLPEFQY</sequence>
<dbReference type="EMBL" id="SHAG01000040">
    <property type="protein sequence ID" value="RZO75286.1"/>
    <property type="molecule type" value="Genomic_DNA"/>
</dbReference>
<keyword evidence="2" id="KW-0001">2Fe-2S</keyword>
<evidence type="ECO:0000313" key="9">
    <source>
        <dbReference type="Proteomes" id="UP000316199"/>
    </source>
</evidence>
<dbReference type="InterPro" id="IPR036010">
    <property type="entry name" value="2Fe-2S_ferredoxin-like_sf"/>
</dbReference>
<dbReference type="GO" id="GO:0046872">
    <property type="term" value="F:metal ion binding"/>
    <property type="evidence" value="ECO:0007669"/>
    <property type="project" value="UniProtKB-KW"/>
</dbReference>
<feature type="domain" description="2Fe-2S ferredoxin-type" evidence="7">
    <location>
        <begin position="2"/>
        <end position="105"/>
    </location>
</feature>
<dbReference type="Gene3D" id="3.10.20.30">
    <property type="match status" value="1"/>
</dbReference>
<name>A0A520RYG3_9GAMM</name>
<evidence type="ECO:0000256" key="2">
    <source>
        <dbReference type="ARBA" id="ARBA00022714"/>
    </source>
</evidence>
<keyword evidence="4" id="KW-0408">Iron</keyword>
<evidence type="ECO:0000256" key="6">
    <source>
        <dbReference type="ARBA" id="ARBA00034078"/>
    </source>
</evidence>
<gene>
    <name evidence="8" type="ORF">EVA68_07355</name>
</gene>
<dbReference type="PANTHER" id="PTHR23426">
    <property type="entry name" value="FERREDOXIN/ADRENODOXIN"/>
    <property type="match status" value="1"/>
</dbReference>
<dbReference type="PROSITE" id="PS51085">
    <property type="entry name" value="2FE2S_FER_2"/>
    <property type="match status" value="1"/>
</dbReference>
<dbReference type="Proteomes" id="UP000316199">
    <property type="component" value="Unassembled WGS sequence"/>
</dbReference>
<reference evidence="8 9" key="1">
    <citation type="submission" date="2019-02" db="EMBL/GenBank/DDBJ databases">
        <title>Prokaryotic population dynamics and viral predation in marine succession experiment using metagenomics: the confinement effect.</title>
        <authorList>
            <person name="Haro-Moreno J.M."/>
            <person name="Rodriguez-Valera F."/>
            <person name="Lopez-Perez M."/>
        </authorList>
    </citation>
    <scope>NUCLEOTIDE SEQUENCE [LARGE SCALE GENOMIC DNA]</scope>
    <source>
        <strain evidence="8">MED-G157</strain>
    </source>
</reference>
<proteinExistence type="inferred from homology"/>
<evidence type="ECO:0000313" key="8">
    <source>
        <dbReference type="EMBL" id="RZO75286.1"/>
    </source>
</evidence>